<keyword evidence="2" id="KW-1185">Reference proteome</keyword>
<gene>
    <name evidence="1" type="ORF">LfeInf_066</name>
</gene>
<name>A0A0A7NU21_9CAUD</name>
<dbReference type="EMBL" id="KP054477">
    <property type="protein sequence ID" value="AIZ94692.1"/>
    <property type="molecule type" value="Genomic_DNA"/>
</dbReference>
<proteinExistence type="predicted"/>
<dbReference type="SUPFAM" id="SSF47413">
    <property type="entry name" value="lambda repressor-like DNA-binding domains"/>
    <property type="match status" value="1"/>
</dbReference>
<dbReference type="KEGG" id="vg:26793854"/>
<dbReference type="GO" id="GO:0003677">
    <property type="term" value="F:DNA binding"/>
    <property type="evidence" value="ECO:0007669"/>
    <property type="project" value="InterPro"/>
</dbReference>
<evidence type="ECO:0000313" key="1">
    <source>
        <dbReference type="EMBL" id="AIZ94692.1"/>
    </source>
</evidence>
<organism evidence="1 2">
    <name type="scientific">Lactobacillus phage LfeInf</name>
    <dbReference type="NCBI Taxonomy" id="1567484"/>
    <lineage>
        <taxon>Viruses</taxon>
        <taxon>Duplodnaviria</taxon>
        <taxon>Heunggongvirae</taxon>
        <taxon>Uroviricota</taxon>
        <taxon>Caudoviricetes</taxon>
        <taxon>Herelleviridae</taxon>
        <taxon>Hopescreekvirus</taxon>
        <taxon>Hopescreekvirus LfeInf</taxon>
    </lineage>
</organism>
<dbReference type="GeneID" id="26793854"/>
<sequence length="71" mass="8145">MLNGYGKYLKKHGISQVKLAEFEGVFKQSVNYRAHSKFGNIRFCHMESLAKFVNKTTGEVMEECLDLEEGK</sequence>
<protein>
    <submittedName>
        <fullName evidence="1">Uncharacterized protein</fullName>
    </submittedName>
</protein>
<evidence type="ECO:0000313" key="2">
    <source>
        <dbReference type="Proteomes" id="UP000030922"/>
    </source>
</evidence>
<dbReference type="InterPro" id="IPR010982">
    <property type="entry name" value="Lambda_DNA-bd_dom_sf"/>
</dbReference>
<reference evidence="2" key="1">
    <citation type="submission" date="2014-10" db="EMBL/GenBank/DDBJ databases">
        <title>Characterization of Lactobacillus fermentum phage vB_S_LfeInf.</title>
        <authorList>
            <person name="Liu M."/>
            <person name="Gill J.J."/>
            <person name="Berry J."/>
            <person name="Young R.III."/>
            <person name="Summer E.J."/>
        </authorList>
    </citation>
    <scope>NUCLEOTIDE SEQUENCE [LARGE SCALE GENOMIC DNA]</scope>
</reference>
<accession>A0A0A7NU21</accession>
<dbReference type="RefSeq" id="YP_009222304.1">
    <property type="nucleotide sequence ID" value="NC_029058.1"/>
</dbReference>
<dbReference type="Proteomes" id="UP000030922">
    <property type="component" value="Segment"/>
</dbReference>
<reference evidence="1 2" key="2">
    <citation type="journal article" date="2015" name="Biotechnol. Biofuels">
        <title>Bacteriophage application restores ethanol fermentation characteristics disrupted by Lactobacillus fermentum.</title>
        <authorList>
            <person name="Liu M."/>
            <person name="Bischoff K.M."/>
            <person name="Gill J.J."/>
            <person name="Mire-Criscione M.D."/>
            <person name="Berry J.D."/>
            <person name="Young R."/>
            <person name="Summer E.J."/>
        </authorList>
    </citation>
    <scope>NUCLEOTIDE SEQUENCE [LARGE SCALE GENOMIC DNA]</scope>
</reference>